<keyword evidence="1" id="KW-0472">Membrane</keyword>
<evidence type="ECO:0008006" key="4">
    <source>
        <dbReference type="Google" id="ProtNLM"/>
    </source>
</evidence>
<dbReference type="Proteomes" id="UP000689195">
    <property type="component" value="Unassembled WGS sequence"/>
</dbReference>
<organism evidence="2 3">
    <name type="scientific">Paramecium pentaurelia</name>
    <dbReference type="NCBI Taxonomy" id="43138"/>
    <lineage>
        <taxon>Eukaryota</taxon>
        <taxon>Sar</taxon>
        <taxon>Alveolata</taxon>
        <taxon>Ciliophora</taxon>
        <taxon>Intramacronucleata</taxon>
        <taxon>Oligohymenophorea</taxon>
        <taxon>Peniculida</taxon>
        <taxon>Parameciidae</taxon>
        <taxon>Paramecium</taxon>
    </lineage>
</organism>
<dbReference type="AlphaFoldDB" id="A0A8S1XLS0"/>
<feature type="transmembrane region" description="Helical" evidence="1">
    <location>
        <begin position="129"/>
        <end position="151"/>
    </location>
</feature>
<accession>A0A8S1XLS0</accession>
<keyword evidence="3" id="KW-1185">Reference proteome</keyword>
<sequence length="174" mass="20988">MDFIQISILSIIVILYGGIMLSIFNYQIKFKFSVIRMNNNQKFQILHLFRQVFFLYFLIFTQNSQIIQLGLLLLKSIFQIKSIYHYRDIYRKSNFIVQMVVEISIFIFMFSSLLYIQEFDSFFYEEKKILLGWIQMAILSLGIIIQLIIILQRLFRQLRSKCQRPIQTQNQVIN</sequence>
<evidence type="ECO:0000256" key="1">
    <source>
        <dbReference type="SAM" id="Phobius"/>
    </source>
</evidence>
<evidence type="ECO:0000313" key="3">
    <source>
        <dbReference type="Proteomes" id="UP000689195"/>
    </source>
</evidence>
<feature type="transmembrane region" description="Helical" evidence="1">
    <location>
        <begin position="48"/>
        <end position="74"/>
    </location>
</feature>
<name>A0A8S1XLS0_9CILI</name>
<keyword evidence="1" id="KW-1133">Transmembrane helix</keyword>
<feature type="transmembrane region" description="Helical" evidence="1">
    <location>
        <begin position="7"/>
        <end position="28"/>
    </location>
</feature>
<protein>
    <recommendedName>
        <fullName evidence="4">Transmembrane protein</fullName>
    </recommendedName>
</protein>
<dbReference type="EMBL" id="CAJJDO010000127">
    <property type="protein sequence ID" value="CAD8201412.1"/>
    <property type="molecule type" value="Genomic_DNA"/>
</dbReference>
<gene>
    <name evidence="2" type="ORF">PPENT_87.1.T1270136</name>
</gene>
<proteinExistence type="predicted"/>
<keyword evidence="1" id="KW-0812">Transmembrane</keyword>
<comment type="caution">
    <text evidence="2">The sequence shown here is derived from an EMBL/GenBank/DDBJ whole genome shotgun (WGS) entry which is preliminary data.</text>
</comment>
<feature type="transmembrane region" description="Helical" evidence="1">
    <location>
        <begin position="95"/>
        <end position="117"/>
    </location>
</feature>
<reference evidence="2" key="1">
    <citation type="submission" date="2021-01" db="EMBL/GenBank/DDBJ databases">
        <authorList>
            <consortium name="Genoscope - CEA"/>
            <person name="William W."/>
        </authorList>
    </citation>
    <scope>NUCLEOTIDE SEQUENCE</scope>
</reference>
<evidence type="ECO:0000313" key="2">
    <source>
        <dbReference type="EMBL" id="CAD8201412.1"/>
    </source>
</evidence>